<dbReference type="OMA" id="WKAFEMS"/>
<evidence type="ECO:0000259" key="3">
    <source>
        <dbReference type="Pfam" id="PF11987"/>
    </source>
</evidence>
<reference evidence="6" key="1">
    <citation type="submission" date="2015-09" db="EMBL/GenBank/DDBJ databases">
        <authorList>
            <consortium name="Pathogen Informatics"/>
        </authorList>
    </citation>
    <scope>NUCLEOTIDE SEQUENCE [LARGE SCALE GENOMIC DNA]</scope>
    <source>
        <strain evidence="6">Lake Konstanz</strain>
    </source>
</reference>
<dbReference type="InterPro" id="IPR009000">
    <property type="entry name" value="Transl_B-barrel_sf"/>
</dbReference>
<feature type="domain" description="Elongation factor Tu-type" evidence="4">
    <location>
        <begin position="178"/>
        <end position="263"/>
    </location>
</feature>
<dbReference type="Pfam" id="PF11987">
    <property type="entry name" value="IF-2"/>
    <property type="match status" value="1"/>
</dbReference>
<dbReference type="InterPro" id="IPR036925">
    <property type="entry name" value="TIF_IF2_dom3_sf"/>
</dbReference>
<dbReference type="GO" id="GO:0005525">
    <property type="term" value="F:GTP binding"/>
    <property type="evidence" value="ECO:0007669"/>
    <property type="project" value="UniProtKB-KW"/>
</dbReference>
<dbReference type="Gene3D" id="3.40.50.10050">
    <property type="entry name" value="Translation initiation factor IF- 2, domain 3"/>
    <property type="match status" value="1"/>
</dbReference>
<dbReference type="FunFam" id="3.40.50.10050:FF:000002">
    <property type="entry name" value="Eukaryotic translation initiation factor 5B"/>
    <property type="match status" value="1"/>
</dbReference>
<dbReference type="InterPro" id="IPR023115">
    <property type="entry name" value="TIF_IF2_dom3"/>
</dbReference>
<dbReference type="Gene3D" id="2.40.30.10">
    <property type="entry name" value="Translation factors"/>
    <property type="match status" value="2"/>
</dbReference>
<dbReference type="EMBL" id="CYKH01002065">
    <property type="protein sequence ID" value="CUG92594.1"/>
    <property type="molecule type" value="Genomic_DNA"/>
</dbReference>
<name>A0A0S4JVI9_BODSA</name>
<protein>
    <submittedName>
        <fullName evidence="5">Translation initiation factor IF-2, putative</fullName>
    </submittedName>
</protein>
<keyword evidence="6" id="KW-1185">Reference proteome</keyword>
<dbReference type="InterPro" id="IPR015760">
    <property type="entry name" value="TIF_IF2"/>
</dbReference>
<dbReference type="VEuPathDB" id="TriTrypDB:BSAL_38380"/>
<evidence type="ECO:0000259" key="4">
    <source>
        <dbReference type="Pfam" id="PF14578"/>
    </source>
</evidence>
<dbReference type="InterPro" id="IPR029459">
    <property type="entry name" value="EFTU-type"/>
</dbReference>
<dbReference type="Proteomes" id="UP000051952">
    <property type="component" value="Unassembled WGS sequence"/>
</dbReference>
<organism evidence="5 6">
    <name type="scientific">Bodo saltans</name>
    <name type="common">Flagellated protozoan</name>
    <dbReference type="NCBI Taxonomy" id="75058"/>
    <lineage>
        <taxon>Eukaryota</taxon>
        <taxon>Discoba</taxon>
        <taxon>Euglenozoa</taxon>
        <taxon>Kinetoplastea</taxon>
        <taxon>Metakinetoplastina</taxon>
        <taxon>Eubodonida</taxon>
        <taxon>Bodonidae</taxon>
        <taxon>Bodo</taxon>
    </lineage>
</organism>
<dbReference type="SUPFAM" id="SSF50447">
    <property type="entry name" value="Translation proteins"/>
    <property type="match status" value="1"/>
</dbReference>
<sequence>MIHHKSIRAAMGIKIAANDLEFAIPGTQLQVVRKGADREAISKEVQKESSNILADVDKSGIGVCVQSSTLGSLEALLSFLKDMKIPVAHVAIGPMYKRHMLPVVAMKGKDSKHSRYAIVLAFDTIIKPEAQELADQNGIEIFQARIIYHLFDMFKKHHEEFDEREKAKARAVAVFPVQLKILQAIRQADPIILGVNVVRGQLHPGTPLAFTAAGQAPTYIGKVESIQRDEKEIKIGKPGMDVSVKITSSDSGKVFGRHFTEANDLVSVITRASVDAVKFFKSEMTAEDTKLLAALMPIFNIRKKAPAPAAPGAAAAAAEEDE</sequence>
<evidence type="ECO:0000313" key="5">
    <source>
        <dbReference type="EMBL" id="CUG92594.1"/>
    </source>
</evidence>
<feature type="domain" description="Translation initiation factor IF- 2" evidence="3">
    <location>
        <begin position="43"/>
        <end position="155"/>
    </location>
</feature>
<proteinExistence type="predicted"/>
<dbReference type="GO" id="GO:0005739">
    <property type="term" value="C:mitochondrion"/>
    <property type="evidence" value="ECO:0007669"/>
    <property type="project" value="TreeGrafter"/>
</dbReference>
<evidence type="ECO:0000256" key="2">
    <source>
        <dbReference type="ARBA" id="ARBA00023134"/>
    </source>
</evidence>
<dbReference type="PANTHER" id="PTHR43381:SF4">
    <property type="entry name" value="EUKARYOTIC TRANSLATION INITIATION FACTOR 5B"/>
    <property type="match status" value="1"/>
</dbReference>
<dbReference type="AlphaFoldDB" id="A0A0S4JVI9"/>
<keyword evidence="5" id="KW-0396">Initiation factor</keyword>
<dbReference type="OrthoDB" id="4928at2759"/>
<evidence type="ECO:0000313" key="6">
    <source>
        <dbReference type="Proteomes" id="UP000051952"/>
    </source>
</evidence>
<keyword evidence="2" id="KW-0342">GTP-binding</keyword>
<dbReference type="Pfam" id="PF14578">
    <property type="entry name" value="GTP_EFTU_D4"/>
    <property type="match status" value="1"/>
</dbReference>
<evidence type="ECO:0000256" key="1">
    <source>
        <dbReference type="ARBA" id="ARBA00022741"/>
    </source>
</evidence>
<gene>
    <name evidence="5" type="ORF">BSAL_38380</name>
</gene>
<keyword evidence="5" id="KW-0648">Protein biosynthesis</keyword>
<dbReference type="PANTHER" id="PTHR43381">
    <property type="entry name" value="TRANSLATION INITIATION FACTOR IF-2-RELATED"/>
    <property type="match status" value="1"/>
</dbReference>
<accession>A0A0S4JVI9</accession>
<dbReference type="SUPFAM" id="SSF52156">
    <property type="entry name" value="Initiation factor IF2/eIF5b, domain 3"/>
    <property type="match status" value="1"/>
</dbReference>
<dbReference type="GO" id="GO:0003743">
    <property type="term" value="F:translation initiation factor activity"/>
    <property type="evidence" value="ECO:0007669"/>
    <property type="project" value="UniProtKB-KW"/>
</dbReference>
<keyword evidence="1" id="KW-0547">Nucleotide-binding</keyword>